<evidence type="ECO:0000259" key="1">
    <source>
        <dbReference type="Pfam" id="PF07929"/>
    </source>
</evidence>
<reference evidence="2 3" key="1">
    <citation type="submission" date="2016-03" db="EMBL/GenBank/DDBJ databases">
        <title>Pediococcus and Lactobacillus from brewery environment - whole genome sequencing and assembly.</title>
        <authorList>
            <person name="Behr J."/>
            <person name="Geissler A.J."/>
            <person name="Vogel R.F."/>
        </authorList>
    </citation>
    <scope>NUCLEOTIDE SEQUENCE [LARGE SCALE GENOMIC DNA]</scope>
    <source>
        <strain evidence="2 3">TMW 1.1995</strain>
    </source>
</reference>
<proteinExistence type="predicted"/>
<accession>A0A1B2IWJ2</accession>
<dbReference type="InterPro" id="IPR024047">
    <property type="entry name" value="MM3350-like_sf"/>
</dbReference>
<dbReference type="Proteomes" id="UP000093267">
    <property type="component" value="Chromosome"/>
</dbReference>
<gene>
    <name evidence="2" type="ORF">AYR63_04200</name>
</gene>
<organism evidence="2 3">
    <name type="scientific">Secundilactobacillus paracollinoides</name>
    <dbReference type="NCBI Taxonomy" id="240427"/>
    <lineage>
        <taxon>Bacteria</taxon>
        <taxon>Bacillati</taxon>
        <taxon>Bacillota</taxon>
        <taxon>Bacilli</taxon>
        <taxon>Lactobacillales</taxon>
        <taxon>Lactobacillaceae</taxon>
        <taxon>Secundilactobacillus</taxon>
    </lineage>
</organism>
<dbReference type="Gene3D" id="3.10.290.30">
    <property type="entry name" value="MM3350-like"/>
    <property type="match status" value="1"/>
</dbReference>
<name>A0A1B2IWJ2_9LACO</name>
<protein>
    <recommendedName>
        <fullName evidence="1">Plasmid pRiA4b Orf3-like domain-containing protein</fullName>
    </recommendedName>
</protein>
<dbReference type="AlphaFoldDB" id="A0A1B2IWJ2"/>
<evidence type="ECO:0000313" key="2">
    <source>
        <dbReference type="EMBL" id="ANZ66413.1"/>
    </source>
</evidence>
<evidence type="ECO:0000313" key="3">
    <source>
        <dbReference type="Proteomes" id="UP000093267"/>
    </source>
</evidence>
<dbReference type="SUPFAM" id="SSF159941">
    <property type="entry name" value="MM3350-like"/>
    <property type="match status" value="1"/>
</dbReference>
<feature type="domain" description="Plasmid pRiA4b Orf3-like" evidence="1">
    <location>
        <begin position="11"/>
        <end position="140"/>
    </location>
</feature>
<dbReference type="OrthoDB" id="9801392at2"/>
<keyword evidence="3" id="KW-1185">Reference proteome</keyword>
<dbReference type="InterPro" id="IPR012912">
    <property type="entry name" value="Plasmid_pRiA4b_Orf3-like"/>
</dbReference>
<dbReference type="STRING" id="240427.AYR62_12975"/>
<sequence length="185" mass="20544">MATTAAILIHAKLKDTATWRQLLVPVAIRYDQLHVLLQLAFGWQNAYLHVFYPLAQDNKQYVPASYDEMGVTDGVIASYPTEKNYLYPDISEGPVVYDYAIDAGYSIELTLKEEVSFAGLKARNLPSCTAGRGSNPPNELTNTVDDPVFHRADLNRALALWAQAGNQMILADDDGLTETDLDDDY</sequence>
<dbReference type="RefSeq" id="WP_065901799.1">
    <property type="nucleotide sequence ID" value="NZ_CP014912.1"/>
</dbReference>
<dbReference type="EMBL" id="CP014924">
    <property type="protein sequence ID" value="ANZ66413.1"/>
    <property type="molecule type" value="Genomic_DNA"/>
</dbReference>
<dbReference type="Pfam" id="PF07929">
    <property type="entry name" value="PRiA4_ORF3"/>
    <property type="match status" value="1"/>
</dbReference>
<dbReference type="KEGG" id="lpd:AYR62_12975"/>